<sequence length="409" mass="46611">MNDAQLKALIKKGKPVNKSIGRGLYFRISEEGTPFWVLRYTFNKKRKQYTIGRYGNKADEITLADAPDKAAEVRKLIKDGKDPVLERKRPKKAKFKTVDDIAQKWLRICERDLKHPHIPARVYKKEIFPRIGQLAVSDVEPTDILAIVESINDSGRPTISNDALAYCKQIFDRAVVESAIKYNPAAAISIKHAGGKEKARTRKLSFDEVEIVFKVLSENSDQFTRENYIALLLLLCLGVRKGELISAKWQAVDLEKKTWLLMPDGTKTEAEIIIPLPDKLIALFEELKVRSLGSDYLFPNRRASQRRKYISDDTLNHALAKLFGKKVGSKNKPFPNVLGKAGIEYFVVHDLRRTCRSLLSSLGIPPHIAERCLNHKIKGVEGIYDRHDYFEERKEALEKLAVEVMCRVN</sequence>
<evidence type="ECO:0000259" key="5">
    <source>
        <dbReference type="PROSITE" id="PS51898"/>
    </source>
</evidence>
<dbReference type="AlphaFoldDB" id="A0A3E0UBE7"/>
<evidence type="ECO:0000313" key="6">
    <source>
        <dbReference type="EMBL" id="REL34044.1"/>
    </source>
</evidence>
<evidence type="ECO:0000256" key="2">
    <source>
        <dbReference type="ARBA" id="ARBA00022908"/>
    </source>
</evidence>
<dbReference type="Pfam" id="PF22022">
    <property type="entry name" value="Phage_int_M"/>
    <property type="match status" value="1"/>
</dbReference>
<dbReference type="Gene3D" id="1.10.443.10">
    <property type="entry name" value="Intergrase catalytic core"/>
    <property type="match status" value="1"/>
</dbReference>
<keyword evidence="2" id="KW-0229">DNA integration</keyword>
<dbReference type="GO" id="GO:0006310">
    <property type="term" value="P:DNA recombination"/>
    <property type="evidence" value="ECO:0007669"/>
    <property type="project" value="UniProtKB-KW"/>
</dbReference>
<dbReference type="PANTHER" id="PTHR30629">
    <property type="entry name" value="PROPHAGE INTEGRASE"/>
    <property type="match status" value="1"/>
</dbReference>
<dbReference type="InterPro" id="IPR053876">
    <property type="entry name" value="Phage_int_M"/>
</dbReference>
<dbReference type="InterPro" id="IPR010998">
    <property type="entry name" value="Integrase_recombinase_N"/>
</dbReference>
<organism evidence="6 7">
    <name type="scientific">Thalassotalea euphylliae</name>
    <dbReference type="NCBI Taxonomy" id="1655234"/>
    <lineage>
        <taxon>Bacteria</taxon>
        <taxon>Pseudomonadati</taxon>
        <taxon>Pseudomonadota</taxon>
        <taxon>Gammaproteobacteria</taxon>
        <taxon>Alteromonadales</taxon>
        <taxon>Colwelliaceae</taxon>
        <taxon>Thalassotalea</taxon>
    </lineage>
</organism>
<dbReference type="PROSITE" id="PS51898">
    <property type="entry name" value="TYR_RECOMBINASE"/>
    <property type="match status" value="1"/>
</dbReference>
<dbReference type="SUPFAM" id="SSF56349">
    <property type="entry name" value="DNA breaking-rejoining enzymes"/>
    <property type="match status" value="1"/>
</dbReference>
<gene>
    <name evidence="6" type="ORF">DXX92_01020</name>
</gene>
<keyword evidence="3" id="KW-0238">DNA-binding</keyword>
<dbReference type="Proteomes" id="UP000256999">
    <property type="component" value="Unassembled WGS sequence"/>
</dbReference>
<dbReference type="InterPro" id="IPR002104">
    <property type="entry name" value="Integrase_catalytic"/>
</dbReference>
<name>A0A3E0UBE7_9GAMM</name>
<reference evidence="6 7" key="1">
    <citation type="submission" date="2018-08" db="EMBL/GenBank/DDBJ databases">
        <title>Thalassotalea euphylliae genome.</title>
        <authorList>
            <person name="Summers S."/>
            <person name="Rice S.A."/>
            <person name="Freckelton M.L."/>
            <person name="Nedved B.T."/>
            <person name="Hadfield M.G."/>
        </authorList>
    </citation>
    <scope>NUCLEOTIDE SEQUENCE [LARGE SCALE GENOMIC DNA]</scope>
    <source>
        <strain evidence="6 7">H2</strain>
    </source>
</reference>
<dbReference type="OrthoDB" id="9795573at2"/>
<dbReference type="CDD" id="cd00801">
    <property type="entry name" value="INT_P4_C"/>
    <property type="match status" value="1"/>
</dbReference>
<dbReference type="InterPro" id="IPR025166">
    <property type="entry name" value="Integrase_DNA_bind_dom"/>
</dbReference>
<dbReference type="Gene3D" id="3.30.160.390">
    <property type="entry name" value="Integrase, DNA-binding domain"/>
    <property type="match status" value="1"/>
</dbReference>
<dbReference type="GO" id="GO:0003677">
    <property type="term" value="F:DNA binding"/>
    <property type="evidence" value="ECO:0007669"/>
    <property type="project" value="UniProtKB-KW"/>
</dbReference>
<dbReference type="Pfam" id="PF13356">
    <property type="entry name" value="Arm-DNA-bind_3"/>
    <property type="match status" value="1"/>
</dbReference>
<dbReference type="Pfam" id="PF00589">
    <property type="entry name" value="Phage_integrase"/>
    <property type="match status" value="1"/>
</dbReference>
<proteinExistence type="inferred from homology"/>
<dbReference type="Gene3D" id="1.10.150.130">
    <property type="match status" value="1"/>
</dbReference>
<keyword evidence="4" id="KW-0233">DNA recombination</keyword>
<dbReference type="EMBL" id="QUOV01000001">
    <property type="protein sequence ID" value="REL34044.1"/>
    <property type="molecule type" value="Genomic_DNA"/>
</dbReference>
<protein>
    <submittedName>
        <fullName evidence="6">Site-specific integrase</fullName>
    </submittedName>
</protein>
<dbReference type="PANTHER" id="PTHR30629:SF2">
    <property type="entry name" value="PROPHAGE INTEGRASE INTS-RELATED"/>
    <property type="match status" value="1"/>
</dbReference>
<evidence type="ECO:0000256" key="3">
    <source>
        <dbReference type="ARBA" id="ARBA00023125"/>
    </source>
</evidence>
<evidence type="ECO:0000256" key="1">
    <source>
        <dbReference type="ARBA" id="ARBA00008857"/>
    </source>
</evidence>
<evidence type="ECO:0000313" key="7">
    <source>
        <dbReference type="Proteomes" id="UP000256999"/>
    </source>
</evidence>
<evidence type="ECO:0000256" key="4">
    <source>
        <dbReference type="ARBA" id="ARBA00023172"/>
    </source>
</evidence>
<dbReference type="RefSeq" id="WP_115998725.1">
    <property type="nucleotide sequence ID" value="NZ_QUOV01000001.1"/>
</dbReference>
<dbReference type="InterPro" id="IPR013762">
    <property type="entry name" value="Integrase-like_cat_sf"/>
</dbReference>
<comment type="caution">
    <text evidence="6">The sequence shown here is derived from an EMBL/GenBank/DDBJ whole genome shotgun (WGS) entry which is preliminary data.</text>
</comment>
<accession>A0A3E0UBE7</accession>
<dbReference type="InterPro" id="IPR038488">
    <property type="entry name" value="Integrase_DNA-bd_sf"/>
</dbReference>
<dbReference type="InterPro" id="IPR050808">
    <property type="entry name" value="Phage_Integrase"/>
</dbReference>
<dbReference type="GO" id="GO:0015074">
    <property type="term" value="P:DNA integration"/>
    <property type="evidence" value="ECO:0007669"/>
    <property type="project" value="UniProtKB-KW"/>
</dbReference>
<dbReference type="InterPro" id="IPR011010">
    <property type="entry name" value="DNA_brk_join_enz"/>
</dbReference>
<comment type="similarity">
    <text evidence="1">Belongs to the 'phage' integrase family.</text>
</comment>
<feature type="domain" description="Tyr recombinase" evidence="5">
    <location>
        <begin position="199"/>
        <end position="398"/>
    </location>
</feature>